<reference evidence="2" key="1">
    <citation type="journal article" date="2021" name="Sci. Adv.">
        <title>The American lobster genome reveals insights on longevity, neural, and immune adaptations.</title>
        <authorList>
            <person name="Polinski J.M."/>
            <person name="Zimin A.V."/>
            <person name="Clark K.F."/>
            <person name="Kohn A.B."/>
            <person name="Sadowski N."/>
            <person name="Timp W."/>
            <person name="Ptitsyn A."/>
            <person name="Khanna P."/>
            <person name="Romanova D.Y."/>
            <person name="Williams P."/>
            <person name="Greenwood S.J."/>
            <person name="Moroz L.L."/>
            <person name="Walt D.R."/>
            <person name="Bodnar A.G."/>
        </authorList>
    </citation>
    <scope>NUCLEOTIDE SEQUENCE</scope>
    <source>
        <strain evidence="2">GMGI-L3</strain>
    </source>
</reference>
<accession>A0A8J5K2U8</accession>
<keyword evidence="1" id="KW-0812">Transmembrane</keyword>
<dbReference type="EMBL" id="JAHLQT010021820">
    <property type="protein sequence ID" value="KAG7167231.1"/>
    <property type="molecule type" value="Genomic_DNA"/>
</dbReference>
<organism evidence="2 3">
    <name type="scientific">Homarus americanus</name>
    <name type="common">American lobster</name>
    <dbReference type="NCBI Taxonomy" id="6706"/>
    <lineage>
        <taxon>Eukaryota</taxon>
        <taxon>Metazoa</taxon>
        <taxon>Ecdysozoa</taxon>
        <taxon>Arthropoda</taxon>
        <taxon>Crustacea</taxon>
        <taxon>Multicrustacea</taxon>
        <taxon>Malacostraca</taxon>
        <taxon>Eumalacostraca</taxon>
        <taxon>Eucarida</taxon>
        <taxon>Decapoda</taxon>
        <taxon>Pleocyemata</taxon>
        <taxon>Astacidea</taxon>
        <taxon>Nephropoidea</taxon>
        <taxon>Nephropidae</taxon>
        <taxon>Homarus</taxon>
    </lineage>
</organism>
<dbReference type="AlphaFoldDB" id="A0A8J5K2U8"/>
<keyword evidence="1" id="KW-0472">Membrane</keyword>
<feature type="non-terminal residue" evidence="2">
    <location>
        <position position="158"/>
    </location>
</feature>
<sequence>LPVLEEKPSVLEESLLALQRFPVLEKTLPLLKKRLQVLEKLSVLEWLLCWRRSLRVLEARKPVLEKTLPSLDRSPVLEKTLLPVVEERSLVLKMVELGGGGPDGPIEHGFSNSVFIVAAAVLLPLVVFFAVKLVRTFWQRERRRHEKRKLKLERHKKK</sequence>
<feature type="transmembrane region" description="Helical" evidence="1">
    <location>
        <begin position="114"/>
        <end position="134"/>
    </location>
</feature>
<comment type="caution">
    <text evidence="2">The sequence shown here is derived from an EMBL/GenBank/DDBJ whole genome shotgun (WGS) entry which is preliminary data.</text>
</comment>
<name>A0A8J5K2U8_HOMAM</name>
<dbReference type="Proteomes" id="UP000747542">
    <property type="component" value="Unassembled WGS sequence"/>
</dbReference>
<proteinExistence type="predicted"/>
<protein>
    <submittedName>
        <fullName evidence="2">Uncharacterized protein</fullName>
    </submittedName>
</protein>
<evidence type="ECO:0000313" key="3">
    <source>
        <dbReference type="Proteomes" id="UP000747542"/>
    </source>
</evidence>
<gene>
    <name evidence="2" type="ORF">Hamer_G017141</name>
</gene>
<evidence type="ECO:0000256" key="1">
    <source>
        <dbReference type="SAM" id="Phobius"/>
    </source>
</evidence>
<evidence type="ECO:0000313" key="2">
    <source>
        <dbReference type="EMBL" id="KAG7167231.1"/>
    </source>
</evidence>
<keyword evidence="1" id="KW-1133">Transmembrane helix</keyword>
<keyword evidence="3" id="KW-1185">Reference proteome</keyword>